<dbReference type="EMBL" id="LRBV02000001">
    <property type="status" value="NOT_ANNOTATED_CDS"/>
    <property type="molecule type" value="Genomic_DNA"/>
</dbReference>
<dbReference type="PANTHER" id="PTHR11926:SF1395">
    <property type="entry name" value="GLYCOSYLTRANSFERASE"/>
    <property type="match status" value="1"/>
</dbReference>
<protein>
    <submittedName>
        <fullName evidence="3">Uncharacterized protein</fullName>
    </submittedName>
</protein>
<dbReference type="OrthoDB" id="5835829at2759"/>
<organism evidence="3 4">
    <name type="scientific">Quercus lobata</name>
    <name type="common">Valley oak</name>
    <dbReference type="NCBI Taxonomy" id="97700"/>
    <lineage>
        <taxon>Eukaryota</taxon>
        <taxon>Viridiplantae</taxon>
        <taxon>Streptophyta</taxon>
        <taxon>Embryophyta</taxon>
        <taxon>Tracheophyta</taxon>
        <taxon>Spermatophyta</taxon>
        <taxon>Magnoliopsida</taxon>
        <taxon>eudicotyledons</taxon>
        <taxon>Gunneridae</taxon>
        <taxon>Pentapetalae</taxon>
        <taxon>rosids</taxon>
        <taxon>fabids</taxon>
        <taxon>Fagales</taxon>
        <taxon>Fagaceae</taxon>
        <taxon>Quercus</taxon>
    </lineage>
</organism>
<dbReference type="RefSeq" id="XP_030963936.1">
    <property type="nucleotide sequence ID" value="XM_031108076.1"/>
</dbReference>
<evidence type="ECO:0000256" key="1">
    <source>
        <dbReference type="ARBA" id="ARBA00009995"/>
    </source>
</evidence>
<dbReference type="CDD" id="cd03784">
    <property type="entry name" value="GT1_Gtf-like"/>
    <property type="match status" value="1"/>
</dbReference>
<dbReference type="FunCoup" id="A0A7N2QXL6">
    <property type="interactions" value="74"/>
</dbReference>
<dbReference type="GO" id="GO:0080044">
    <property type="term" value="F:quercetin 7-O-glucosyltransferase activity"/>
    <property type="evidence" value="ECO:0007669"/>
    <property type="project" value="TreeGrafter"/>
</dbReference>
<dbReference type="AlphaFoldDB" id="A0A7N2QXL6"/>
<evidence type="ECO:0000256" key="2">
    <source>
        <dbReference type="ARBA" id="ARBA00022679"/>
    </source>
</evidence>
<keyword evidence="4" id="KW-1185">Reference proteome</keyword>
<dbReference type="EnsemblPlants" id="QL01p026472:mrna">
    <property type="protein sequence ID" value="QL01p026472:mrna"/>
    <property type="gene ID" value="QL01p026472"/>
</dbReference>
<dbReference type="Gramene" id="QL01p026472:mrna">
    <property type="protein sequence ID" value="QL01p026472:mrna"/>
    <property type="gene ID" value="QL01p026472"/>
</dbReference>
<reference evidence="3 4" key="1">
    <citation type="journal article" date="2016" name="G3 (Bethesda)">
        <title>First Draft Assembly and Annotation of the Genome of a California Endemic Oak Quercus lobata Nee (Fagaceae).</title>
        <authorList>
            <person name="Sork V.L."/>
            <person name="Fitz-Gibbon S.T."/>
            <person name="Puiu D."/>
            <person name="Crepeau M."/>
            <person name="Gugger P.F."/>
            <person name="Sherman R."/>
            <person name="Stevens K."/>
            <person name="Langley C.H."/>
            <person name="Pellegrini M."/>
            <person name="Salzberg S.L."/>
        </authorList>
    </citation>
    <scope>NUCLEOTIDE SEQUENCE [LARGE SCALE GENOMIC DNA]</scope>
    <source>
        <strain evidence="3 4">cv. SW786</strain>
    </source>
</reference>
<dbReference type="Gene3D" id="3.40.50.2000">
    <property type="entry name" value="Glycogen Phosphorylase B"/>
    <property type="match status" value="2"/>
</dbReference>
<proteinExistence type="inferred from homology"/>
<dbReference type="SUPFAM" id="SSF53756">
    <property type="entry name" value="UDP-Glycosyltransferase/glycogen phosphorylase"/>
    <property type="match status" value="1"/>
</dbReference>
<comment type="similarity">
    <text evidence="1">Belongs to the UDP-glycosyltransferase family.</text>
</comment>
<gene>
    <name evidence="3" type="primary">LOC115985105</name>
</gene>
<dbReference type="GO" id="GO:0080043">
    <property type="term" value="F:quercetin 3-O-glucosyltransferase activity"/>
    <property type="evidence" value="ECO:0007669"/>
    <property type="project" value="TreeGrafter"/>
</dbReference>
<dbReference type="Proteomes" id="UP000594261">
    <property type="component" value="Chromosome 1"/>
</dbReference>
<accession>A0A7N2QXL6</accession>
<dbReference type="InParanoid" id="A0A7N2QXL6"/>
<evidence type="ECO:0000313" key="3">
    <source>
        <dbReference type="EnsemblPlants" id="QL01p026472:mrna"/>
    </source>
</evidence>
<dbReference type="Pfam" id="PF00201">
    <property type="entry name" value="UDPGT"/>
    <property type="match status" value="1"/>
</dbReference>
<dbReference type="PANTHER" id="PTHR11926">
    <property type="entry name" value="GLUCOSYL/GLUCURONOSYL TRANSFERASES"/>
    <property type="match status" value="1"/>
</dbReference>
<evidence type="ECO:0000313" key="4">
    <source>
        <dbReference type="Proteomes" id="UP000594261"/>
    </source>
</evidence>
<keyword evidence="2" id="KW-0808">Transferase</keyword>
<dbReference type="OMA" id="IHIVAMP"/>
<sequence>MDSLKANPTTHSHIHIVAMPYPGRGHIYPMMNLCKILVSKNNNILVTFVVTEEWLGFIGSDPKPDNVRFSSIPNVIPSELVRAANFNAFIEATRTKLEAPFVQLLDRIELPPVTVILADITLFWAVGVGNRRNIPVAAFWPSSPSMFMILQHFDLLVQNGHFTADISDEERVEYIPGISSTRRVDIPFDGRNQEMTNWFFEIFSWVSKAQYLLFTSIYELESKAIDVLKEKFSFPVYAMGPTIHDLDLGENTNLSDNNYLHWLDCQPKSSVLYISMGSFLSVSCAQMDEIVAGLRDSGVRFLWVARDETCKLKEVCGHMGLIVPWCDQLRVLSHSSIGGFLSHCGWNSTREGMFYGLPFLTFPIAFDQFFNSKLIVEDWKIGWRMKQNVKADNLVTRVEIAKLVQKFMDLESDEVKEIRTKASEVKQICQRSVAKGGSAETSINAFVKNLLDCHGY</sequence>
<dbReference type="KEGG" id="qlo:115985105"/>
<dbReference type="InterPro" id="IPR002213">
    <property type="entry name" value="UDP_glucos_trans"/>
</dbReference>
<dbReference type="GeneID" id="115985105"/>
<reference evidence="3" key="2">
    <citation type="submission" date="2021-01" db="UniProtKB">
        <authorList>
            <consortium name="EnsemblPlants"/>
        </authorList>
    </citation>
    <scope>IDENTIFICATION</scope>
</reference>
<dbReference type="FunFam" id="3.40.50.2000:FF:000138">
    <property type="entry name" value="Glycosyltransferase"/>
    <property type="match status" value="1"/>
</dbReference>
<name>A0A7N2QXL6_QUELO</name>